<feature type="domain" description="Clp1 C-terminal" evidence="3">
    <location>
        <begin position="308"/>
        <end position="416"/>
    </location>
</feature>
<dbReference type="EMBL" id="KK113947">
    <property type="protein sequence ID" value="KFM61423.1"/>
    <property type="molecule type" value="Genomic_DNA"/>
</dbReference>
<organism evidence="6 7">
    <name type="scientific">Stegodyphus mimosarum</name>
    <name type="common">African social velvet spider</name>
    <dbReference type="NCBI Taxonomy" id="407821"/>
    <lineage>
        <taxon>Eukaryota</taxon>
        <taxon>Metazoa</taxon>
        <taxon>Ecdysozoa</taxon>
        <taxon>Arthropoda</taxon>
        <taxon>Chelicerata</taxon>
        <taxon>Arachnida</taxon>
        <taxon>Araneae</taxon>
        <taxon>Araneomorphae</taxon>
        <taxon>Entelegynae</taxon>
        <taxon>Eresoidea</taxon>
        <taxon>Eresidae</taxon>
        <taxon>Stegodyphus</taxon>
    </lineage>
</organism>
<evidence type="ECO:0000259" key="3">
    <source>
        <dbReference type="Pfam" id="PF06807"/>
    </source>
</evidence>
<name>A0A087T8I4_STEMI</name>
<sequence length="419" mass="46866">MAISDDECRSFKLSDKDELRFSIEDPSAAVTVELVDGTAEIFGAEMLKNKVYSFSSFTSVAVTTCNNCLLKVKGKNHKIYITKKRSTLHTYHELLEECRIEAKKNNVRGPVTLLAGPTDVGKSTLSRYLLNSATRSGWQPLFIDLDVGQSSISIPGTVGILPVENTVDIVGGFDERKLSVYFFGYNSPGHNILLYSMLIKKLSQTLHSRMKHISKNARASGVVVDTCGWTTGNGYCSTVLASKEFEIDVLFVLGDIDLYAQLRQDVSSNVKVIFIPKLNGVVERKRPVRIKRRNDLIREYFYGSLTPLEPYIFEISFSDIEVFQVFISSKKRPTNLSDVTSKDISVVSVMINTELLNHILALSYANSIDEDIMLTSVLGFICIKDIDMEREVITVLSPQPSPLPKRILIKGDILFDDYS</sequence>
<evidence type="ECO:0000256" key="2">
    <source>
        <dbReference type="ARBA" id="ARBA00022840"/>
    </source>
</evidence>
<dbReference type="GO" id="GO:0051731">
    <property type="term" value="F:polynucleotide 5'-hydroxyl-kinase activity"/>
    <property type="evidence" value="ECO:0007669"/>
    <property type="project" value="InterPro"/>
</dbReference>
<dbReference type="OMA" id="RIIRICN"/>
<dbReference type="AlphaFoldDB" id="A0A087T8I4"/>
<reference evidence="6 7" key="1">
    <citation type="submission" date="2013-11" db="EMBL/GenBank/DDBJ databases">
        <title>Genome sequencing of Stegodyphus mimosarum.</title>
        <authorList>
            <person name="Bechsgaard J."/>
        </authorList>
    </citation>
    <scope>NUCLEOTIDE SEQUENCE [LARGE SCALE GENOMIC DNA]</scope>
</reference>
<dbReference type="InterPro" id="IPR038238">
    <property type="entry name" value="Clp1_C_sf"/>
</dbReference>
<dbReference type="Gene3D" id="2.60.120.1030">
    <property type="entry name" value="Clp1, DNA binding domain"/>
    <property type="match status" value="1"/>
</dbReference>
<feature type="domain" description="Clp1 N-terminal" evidence="4">
    <location>
        <begin position="12"/>
        <end position="101"/>
    </location>
</feature>
<dbReference type="GO" id="GO:0005524">
    <property type="term" value="F:ATP binding"/>
    <property type="evidence" value="ECO:0007669"/>
    <property type="project" value="UniProtKB-KW"/>
</dbReference>
<dbReference type="OrthoDB" id="258143at2759"/>
<dbReference type="GO" id="GO:0031124">
    <property type="term" value="P:mRNA 3'-end processing"/>
    <property type="evidence" value="ECO:0007669"/>
    <property type="project" value="InterPro"/>
</dbReference>
<keyword evidence="7" id="KW-1185">Reference proteome</keyword>
<dbReference type="STRING" id="407821.A0A087T8I4"/>
<evidence type="ECO:0000259" key="4">
    <source>
        <dbReference type="Pfam" id="PF16573"/>
    </source>
</evidence>
<dbReference type="Pfam" id="PF06807">
    <property type="entry name" value="Clp1"/>
    <property type="match status" value="1"/>
</dbReference>
<dbReference type="InterPro" id="IPR038239">
    <property type="entry name" value="Clp1_N_sf"/>
</dbReference>
<dbReference type="Gene3D" id="3.40.50.300">
    <property type="entry name" value="P-loop containing nucleotide triphosphate hydrolases"/>
    <property type="match status" value="1"/>
</dbReference>
<keyword evidence="1" id="KW-0547">Nucleotide-binding</keyword>
<dbReference type="PANTHER" id="PTHR12755">
    <property type="entry name" value="CLEAVAGE/POLYADENYLATION FACTOR IA SUBUNIT CLP1P"/>
    <property type="match status" value="1"/>
</dbReference>
<dbReference type="PANTHER" id="PTHR12755:SF6">
    <property type="entry name" value="POLYRIBONUCLEOTIDE 5'-HYDROXYL-KINASE CLP1"/>
    <property type="match status" value="1"/>
</dbReference>
<dbReference type="SUPFAM" id="SSF52540">
    <property type="entry name" value="P-loop containing nucleoside triphosphate hydrolases"/>
    <property type="match status" value="1"/>
</dbReference>
<dbReference type="Pfam" id="PF16575">
    <property type="entry name" value="CLP1_P"/>
    <property type="match status" value="1"/>
</dbReference>
<dbReference type="InterPro" id="IPR027417">
    <property type="entry name" value="P-loop_NTPase"/>
</dbReference>
<feature type="non-terminal residue" evidence="6">
    <location>
        <position position="419"/>
    </location>
</feature>
<evidence type="ECO:0000313" key="7">
    <source>
        <dbReference type="Proteomes" id="UP000054359"/>
    </source>
</evidence>
<gene>
    <name evidence="6" type="ORF">X975_10495</name>
</gene>
<dbReference type="InterPro" id="IPR032319">
    <property type="entry name" value="CLP1_P"/>
</dbReference>
<evidence type="ECO:0000259" key="5">
    <source>
        <dbReference type="Pfam" id="PF16575"/>
    </source>
</evidence>
<dbReference type="GO" id="GO:0006388">
    <property type="term" value="P:tRNA splicing, via endonucleolytic cleavage and ligation"/>
    <property type="evidence" value="ECO:0007669"/>
    <property type="project" value="TreeGrafter"/>
</dbReference>
<evidence type="ECO:0000256" key="1">
    <source>
        <dbReference type="ARBA" id="ARBA00022741"/>
    </source>
</evidence>
<proteinExistence type="predicted"/>
<evidence type="ECO:0000313" key="6">
    <source>
        <dbReference type="EMBL" id="KFM61423.1"/>
    </source>
</evidence>
<dbReference type="InterPro" id="IPR032324">
    <property type="entry name" value="Clp1_N"/>
</dbReference>
<dbReference type="Proteomes" id="UP000054359">
    <property type="component" value="Unassembled WGS sequence"/>
</dbReference>
<protein>
    <submittedName>
        <fullName evidence="6">Protein CLP1-like protein</fullName>
    </submittedName>
</protein>
<dbReference type="Pfam" id="PF16573">
    <property type="entry name" value="CLP1_N"/>
    <property type="match status" value="1"/>
</dbReference>
<dbReference type="InterPro" id="IPR045116">
    <property type="entry name" value="Clp1/Grc3"/>
</dbReference>
<dbReference type="InterPro" id="IPR010655">
    <property type="entry name" value="Clp1_C"/>
</dbReference>
<feature type="domain" description="Clp1 P-loop" evidence="5">
    <location>
        <begin position="116"/>
        <end position="303"/>
    </location>
</feature>
<accession>A0A087T8I4</accession>
<dbReference type="Gene3D" id="2.40.30.330">
    <property type="entry name" value="Pre-mRNA cleavage complex subunit Clp1, C-terminal domain"/>
    <property type="match status" value="1"/>
</dbReference>
<keyword evidence="2" id="KW-0067">ATP-binding</keyword>
<dbReference type="GO" id="GO:0005634">
    <property type="term" value="C:nucleus"/>
    <property type="evidence" value="ECO:0007669"/>
    <property type="project" value="TreeGrafter"/>
</dbReference>